<evidence type="ECO:0000313" key="1">
    <source>
        <dbReference type="EMBL" id="TPD63008.1"/>
    </source>
</evidence>
<dbReference type="Proteomes" id="UP000319148">
    <property type="component" value="Unassembled WGS sequence"/>
</dbReference>
<gene>
    <name evidence="1" type="ORF">FIV46_02710</name>
</gene>
<sequence length="83" mass="9707">MRLTDTQKACLTRAQTDFIRICHEDGVPGAVPEFGIYGARTVRRLIAGKFLKPTEYYNQYEITEAGKKKVSRFRKVWRDPVWK</sequence>
<protein>
    <submittedName>
        <fullName evidence="1">Uncharacterized protein</fullName>
    </submittedName>
</protein>
<evidence type="ECO:0000313" key="2">
    <source>
        <dbReference type="Proteomes" id="UP000319148"/>
    </source>
</evidence>
<comment type="caution">
    <text evidence="1">The sequence shown here is derived from an EMBL/GenBank/DDBJ whole genome shotgun (WGS) entry which is preliminary data.</text>
</comment>
<organism evidence="1 2">
    <name type="scientific">Emcibacter nanhaiensis</name>
    <dbReference type="NCBI Taxonomy" id="1505037"/>
    <lineage>
        <taxon>Bacteria</taxon>
        <taxon>Pseudomonadati</taxon>
        <taxon>Pseudomonadota</taxon>
        <taxon>Alphaproteobacteria</taxon>
        <taxon>Emcibacterales</taxon>
        <taxon>Emcibacteraceae</taxon>
        <taxon>Emcibacter</taxon>
    </lineage>
</organism>
<dbReference type="AlphaFoldDB" id="A0A501PS91"/>
<dbReference type="EMBL" id="VFIY01000004">
    <property type="protein sequence ID" value="TPD63008.1"/>
    <property type="molecule type" value="Genomic_DNA"/>
</dbReference>
<proteinExistence type="predicted"/>
<dbReference type="RefSeq" id="WP_139938258.1">
    <property type="nucleotide sequence ID" value="NZ_JBHSYP010000022.1"/>
</dbReference>
<name>A0A501PS91_9PROT</name>
<accession>A0A501PS91</accession>
<reference evidence="2" key="1">
    <citation type="submission" date="2019-06" db="EMBL/GenBank/DDBJ databases">
        <title>The complete genome of Emcibacter congregatus ZYLT.</title>
        <authorList>
            <person name="Zhao Z."/>
        </authorList>
    </citation>
    <scope>NUCLEOTIDE SEQUENCE [LARGE SCALE GENOMIC DNA]</scope>
    <source>
        <strain evidence="2">MCCC 1A06723</strain>
    </source>
</reference>
<keyword evidence="2" id="KW-1185">Reference proteome</keyword>